<evidence type="ECO:0000256" key="1">
    <source>
        <dbReference type="SAM" id="MobiDB-lite"/>
    </source>
</evidence>
<keyword evidence="3" id="KW-1185">Reference proteome</keyword>
<comment type="caution">
    <text evidence="2">The sequence shown here is derived from an EMBL/GenBank/DDBJ whole genome shotgun (WGS) entry which is preliminary data.</text>
</comment>
<sequence>MRGRRRPRGRVPADRRARLAEPLRRRRRDHLRQRPELPLWPPVTGRDPGAWTVRAALSSPMTNPTADFRLVLTATAVSLPPLVRVFLFLRRRPAQGGARTGIKG</sequence>
<protein>
    <submittedName>
        <fullName evidence="2">Uncharacterized protein</fullName>
    </submittedName>
</protein>
<feature type="region of interest" description="Disordered" evidence="1">
    <location>
        <begin position="1"/>
        <end position="43"/>
    </location>
</feature>
<evidence type="ECO:0000313" key="2">
    <source>
        <dbReference type="EMBL" id="GAA3506731.1"/>
    </source>
</evidence>
<name>A0ABP6UJY1_9ACTN</name>
<proteinExistence type="predicted"/>
<accession>A0ABP6UJY1</accession>
<gene>
    <name evidence="2" type="ORF">GCM10019016_138460</name>
</gene>
<dbReference type="Proteomes" id="UP001501455">
    <property type="component" value="Unassembled WGS sequence"/>
</dbReference>
<organism evidence="2 3">
    <name type="scientific">Streptomyces prasinosporus</name>
    <dbReference type="NCBI Taxonomy" id="68256"/>
    <lineage>
        <taxon>Bacteria</taxon>
        <taxon>Bacillati</taxon>
        <taxon>Actinomycetota</taxon>
        <taxon>Actinomycetes</taxon>
        <taxon>Kitasatosporales</taxon>
        <taxon>Streptomycetaceae</taxon>
        <taxon>Streptomyces</taxon>
        <taxon>Streptomyces albogriseolus group</taxon>
    </lineage>
</organism>
<reference evidence="3" key="1">
    <citation type="journal article" date="2019" name="Int. J. Syst. Evol. Microbiol.">
        <title>The Global Catalogue of Microorganisms (GCM) 10K type strain sequencing project: providing services to taxonomists for standard genome sequencing and annotation.</title>
        <authorList>
            <consortium name="The Broad Institute Genomics Platform"/>
            <consortium name="The Broad Institute Genome Sequencing Center for Infectious Disease"/>
            <person name="Wu L."/>
            <person name="Ma J."/>
        </authorList>
    </citation>
    <scope>NUCLEOTIDE SEQUENCE [LARGE SCALE GENOMIC DNA]</scope>
    <source>
        <strain evidence="3">JCM 4816</strain>
    </source>
</reference>
<dbReference type="EMBL" id="BAAAXF010000094">
    <property type="protein sequence ID" value="GAA3506731.1"/>
    <property type="molecule type" value="Genomic_DNA"/>
</dbReference>
<evidence type="ECO:0000313" key="3">
    <source>
        <dbReference type="Proteomes" id="UP001501455"/>
    </source>
</evidence>
<feature type="compositionally biased region" description="Basic and acidic residues" evidence="1">
    <location>
        <begin position="11"/>
        <end position="23"/>
    </location>
</feature>